<gene>
    <name evidence="2" type="ORF">VLY81_13990</name>
</gene>
<feature type="compositionally biased region" description="Polar residues" evidence="1">
    <location>
        <begin position="1"/>
        <end position="12"/>
    </location>
</feature>
<evidence type="ECO:0000256" key="1">
    <source>
        <dbReference type="SAM" id="MobiDB-lite"/>
    </source>
</evidence>
<keyword evidence="3" id="KW-1185">Reference proteome</keyword>
<sequence>MQSSQSSNQATRQVAAALPETRYRPPLQAGKLLRMSRLFNPRSGRSVIVAMDHGILGRPEGLEHLERTLELLLPLQPEGVLLNAGILPRIAPRLARRAGPAVVVGLNLHITSTMPHSAAIG</sequence>
<name>A0ABZ1BP54_9FIRM</name>
<feature type="region of interest" description="Disordered" evidence="1">
    <location>
        <begin position="1"/>
        <end position="20"/>
    </location>
</feature>
<protein>
    <recommendedName>
        <fullName evidence="4">Deoxyribose-phosphate aldolase</fullName>
    </recommendedName>
</protein>
<reference evidence="3" key="1">
    <citation type="submission" date="2023-12" db="EMBL/GenBank/DDBJ databases">
        <title>Novel isolates from deep terrestrial aquifers shed light on the physiology and ecology of the class Limnochordia.</title>
        <authorList>
            <person name="Karnachuk O.V."/>
            <person name="Lukina A.P."/>
            <person name="Avakyan M.R."/>
            <person name="Kadnikov V."/>
            <person name="Begmatov S."/>
            <person name="Beletsky A.V."/>
            <person name="Mardanov A.V."/>
            <person name="Ravin N.V."/>
        </authorList>
    </citation>
    <scope>NUCLEOTIDE SEQUENCE [LARGE SCALE GENOMIC DNA]</scope>
    <source>
        <strain evidence="3">LN</strain>
    </source>
</reference>
<dbReference type="SUPFAM" id="SSF51569">
    <property type="entry name" value="Aldolase"/>
    <property type="match status" value="1"/>
</dbReference>
<evidence type="ECO:0000313" key="2">
    <source>
        <dbReference type="EMBL" id="WRP14509.1"/>
    </source>
</evidence>
<organism evidence="2 3">
    <name type="scientific">Geochorda subterranea</name>
    <dbReference type="NCBI Taxonomy" id="3109564"/>
    <lineage>
        <taxon>Bacteria</taxon>
        <taxon>Bacillati</taxon>
        <taxon>Bacillota</taxon>
        <taxon>Limnochordia</taxon>
        <taxon>Limnochordales</taxon>
        <taxon>Geochordaceae</taxon>
        <taxon>Geochorda</taxon>
    </lineage>
</organism>
<evidence type="ECO:0000313" key="3">
    <source>
        <dbReference type="Proteomes" id="UP001333102"/>
    </source>
</evidence>
<dbReference type="Proteomes" id="UP001333102">
    <property type="component" value="Chromosome"/>
</dbReference>
<proteinExistence type="predicted"/>
<dbReference type="InterPro" id="IPR013785">
    <property type="entry name" value="Aldolase_TIM"/>
</dbReference>
<dbReference type="Gene3D" id="3.20.20.70">
    <property type="entry name" value="Aldolase class I"/>
    <property type="match status" value="1"/>
</dbReference>
<evidence type="ECO:0008006" key="4">
    <source>
        <dbReference type="Google" id="ProtNLM"/>
    </source>
</evidence>
<dbReference type="RefSeq" id="WP_324668851.1">
    <property type="nucleotide sequence ID" value="NZ_CP141614.1"/>
</dbReference>
<accession>A0ABZ1BP54</accession>
<dbReference type="EMBL" id="CP141614">
    <property type="protein sequence ID" value="WRP14509.1"/>
    <property type="molecule type" value="Genomic_DNA"/>
</dbReference>